<accession>B9LZS3</accession>
<dbReference type="SUPFAM" id="SSF51735">
    <property type="entry name" value="NAD(P)-binding Rossmann-fold domains"/>
    <property type="match status" value="1"/>
</dbReference>
<dbReference type="InterPro" id="IPR001509">
    <property type="entry name" value="Epimerase_deHydtase"/>
</dbReference>
<proteinExistence type="predicted"/>
<dbReference type="InterPro" id="IPR051783">
    <property type="entry name" value="NAD(P)-dependent_oxidoreduct"/>
</dbReference>
<dbReference type="Pfam" id="PF01370">
    <property type="entry name" value="Epimerase"/>
    <property type="match status" value="1"/>
</dbReference>
<dbReference type="OrthoDB" id="9814124at2"/>
<keyword evidence="3" id="KW-1185">Reference proteome</keyword>
<sequence length="325" mass="35445">MKIFVTGATGLVGKRLVDKLSEGKDEIVCLVRDASRVTFDRNRVRIVNGDLLDKGSYRRHLDGVDLVYNCAAVTGFWGIKWEEYYRNNVEATMSLLQGCSEADVPNFVHVSTTLLHGACDDPAPRKESDPPGTCLSGYEKSKLAAESAVVECGKQTGMSTKIVRLTSVYCAGGRLIPSLVEGLLQNKLKQIGSGKNMKHITHVDDCVDGMMLAARKGLPGAVYNIGAREVPTMGQIMEQVSSALGRERPRMIPQGVARLAATGMEAVACITGKPPLLTRYTVDYLTKNHIYDTSLAAKELGFVAKMDYRQGIANSVLKYLQLRQA</sequence>
<evidence type="ECO:0000259" key="1">
    <source>
        <dbReference type="Pfam" id="PF01370"/>
    </source>
</evidence>
<dbReference type="AlphaFoldDB" id="B9LZS3"/>
<evidence type="ECO:0000313" key="2">
    <source>
        <dbReference type="EMBL" id="ACM18887.1"/>
    </source>
</evidence>
<evidence type="ECO:0000313" key="3">
    <source>
        <dbReference type="Proteomes" id="UP000007721"/>
    </source>
</evidence>
<dbReference type="PANTHER" id="PTHR48079">
    <property type="entry name" value="PROTEIN YEEZ"/>
    <property type="match status" value="1"/>
</dbReference>
<dbReference type="GO" id="GO:0004029">
    <property type="term" value="F:aldehyde dehydrogenase (NAD+) activity"/>
    <property type="evidence" value="ECO:0007669"/>
    <property type="project" value="TreeGrafter"/>
</dbReference>
<dbReference type="EMBL" id="CP001390">
    <property type="protein sequence ID" value="ACM18887.1"/>
    <property type="molecule type" value="Genomic_DNA"/>
</dbReference>
<reference evidence="2 3" key="1">
    <citation type="submission" date="2009-01" db="EMBL/GenBank/DDBJ databases">
        <title>Complete sequence of Geobacter sp. FRC-32.</title>
        <authorList>
            <consortium name="US DOE Joint Genome Institute"/>
            <person name="Lucas S."/>
            <person name="Copeland A."/>
            <person name="Lapidus A."/>
            <person name="Glavina del Rio T."/>
            <person name="Dalin E."/>
            <person name="Tice H."/>
            <person name="Bruce D."/>
            <person name="Goodwin L."/>
            <person name="Pitluck S."/>
            <person name="Saunders E."/>
            <person name="Brettin T."/>
            <person name="Detter J.C."/>
            <person name="Han C."/>
            <person name="Larimer F."/>
            <person name="Land M."/>
            <person name="Hauser L."/>
            <person name="Kyrpides N."/>
            <person name="Ovchinnikova G."/>
            <person name="Kostka J."/>
            <person name="Richardson P."/>
        </authorList>
    </citation>
    <scope>NUCLEOTIDE SEQUENCE [LARGE SCALE GENOMIC DNA]</scope>
    <source>
        <strain evidence="3">DSM 22248 / JCM 15807 / FRC-32</strain>
    </source>
</reference>
<dbReference type="Gene3D" id="3.40.50.720">
    <property type="entry name" value="NAD(P)-binding Rossmann-like Domain"/>
    <property type="match status" value="1"/>
</dbReference>
<gene>
    <name evidence="2" type="ordered locus">Geob_0518</name>
</gene>
<dbReference type="RefSeq" id="WP_012645616.1">
    <property type="nucleotide sequence ID" value="NC_011979.1"/>
</dbReference>
<dbReference type="GO" id="GO:0005737">
    <property type="term" value="C:cytoplasm"/>
    <property type="evidence" value="ECO:0007669"/>
    <property type="project" value="TreeGrafter"/>
</dbReference>
<name>B9LZS3_GEODF</name>
<dbReference type="eggNOG" id="COG0451">
    <property type="taxonomic scope" value="Bacteria"/>
</dbReference>
<protein>
    <submittedName>
        <fullName evidence="2">NAD-dependent nucleoside-5'-diphosphate-sugar epimerase/dehydratase</fullName>
    </submittedName>
</protein>
<dbReference type="KEGG" id="geo:Geob_0518"/>
<dbReference type="HOGENOM" id="CLU_007383_6_1_7"/>
<dbReference type="PANTHER" id="PTHR48079:SF6">
    <property type="entry name" value="NAD(P)-BINDING DOMAIN-CONTAINING PROTEIN-RELATED"/>
    <property type="match status" value="1"/>
</dbReference>
<dbReference type="Proteomes" id="UP000007721">
    <property type="component" value="Chromosome"/>
</dbReference>
<organism evidence="2 3">
    <name type="scientific">Geotalea daltonii (strain DSM 22248 / JCM 15807 / FRC-32)</name>
    <name type="common">Geobacter daltonii</name>
    <dbReference type="NCBI Taxonomy" id="316067"/>
    <lineage>
        <taxon>Bacteria</taxon>
        <taxon>Pseudomonadati</taxon>
        <taxon>Thermodesulfobacteriota</taxon>
        <taxon>Desulfuromonadia</taxon>
        <taxon>Geobacterales</taxon>
        <taxon>Geobacteraceae</taxon>
        <taxon>Geotalea</taxon>
    </lineage>
</organism>
<feature type="domain" description="NAD-dependent epimerase/dehydratase" evidence="1">
    <location>
        <begin position="3"/>
        <end position="226"/>
    </location>
</feature>
<dbReference type="InterPro" id="IPR036291">
    <property type="entry name" value="NAD(P)-bd_dom_sf"/>
</dbReference>
<dbReference type="STRING" id="316067.Geob_0518"/>